<gene>
    <name evidence="1" type="ORF">PMYSY11_2204</name>
</gene>
<name>A0A653E3E0_9PSED</name>
<proteinExistence type="predicted"/>
<protein>
    <submittedName>
        <fullName evidence="1">Uncharacterized protein</fullName>
    </submittedName>
</protein>
<evidence type="ECO:0000313" key="1">
    <source>
        <dbReference type="EMBL" id="VEV97250.1"/>
    </source>
</evidence>
<organism evidence="1">
    <name type="scientific">Pseudomonas marincola</name>
    <dbReference type="NCBI Taxonomy" id="437900"/>
    <lineage>
        <taxon>Bacteria</taxon>
        <taxon>Pseudomonadati</taxon>
        <taxon>Pseudomonadota</taxon>
        <taxon>Gammaproteobacteria</taxon>
        <taxon>Pseudomonadales</taxon>
        <taxon>Pseudomonadaceae</taxon>
        <taxon>Pseudomonas</taxon>
    </lineage>
</organism>
<dbReference type="AlphaFoldDB" id="A0A653E3E0"/>
<accession>A0A653E3E0</accession>
<sequence>MKKWNIQNHIFINDLPEQIVYLRRFVKKQALTRPIILLLNENHFYLHKSRLSTLSPSRLPTKTDAVAASVTRSIAFHMRSCANQKTSETA</sequence>
<reference evidence="1" key="1">
    <citation type="submission" date="2019-02" db="EMBL/GenBank/DDBJ databases">
        <authorList>
            <consortium name="Genoscope - CEA"/>
            <person name="William W."/>
        </authorList>
    </citation>
    <scope>NUCLEOTIDE SEQUENCE [LARGE SCALE GENOMIC DNA]</scope>
    <source>
        <strain evidence="1">YSy11</strain>
    </source>
</reference>
<dbReference type="RefSeq" id="WP_204881721.1">
    <property type="nucleotide sequence ID" value="NZ_LR215729.2"/>
</dbReference>
<dbReference type="EMBL" id="LR215729">
    <property type="protein sequence ID" value="VEV97250.1"/>
    <property type="molecule type" value="Genomic_DNA"/>
</dbReference>